<accession>A0ABU2NER4</accession>
<dbReference type="Gene3D" id="3.30.565.10">
    <property type="entry name" value="Histidine kinase-like ATPase, C-terminal domain"/>
    <property type="match status" value="1"/>
</dbReference>
<keyword evidence="4" id="KW-1185">Reference proteome</keyword>
<dbReference type="GO" id="GO:0005524">
    <property type="term" value="F:ATP binding"/>
    <property type="evidence" value="ECO:0007669"/>
    <property type="project" value="UniProtKB-KW"/>
</dbReference>
<reference evidence="4" key="1">
    <citation type="submission" date="2023-07" db="EMBL/GenBank/DDBJ databases">
        <title>30 novel species of actinomycetes from the DSMZ collection.</title>
        <authorList>
            <person name="Nouioui I."/>
        </authorList>
    </citation>
    <scope>NUCLEOTIDE SEQUENCE [LARGE SCALE GENOMIC DNA]</scope>
    <source>
        <strain evidence="4">DSM 45834</strain>
    </source>
</reference>
<dbReference type="Pfam" id="PF13581">
    <property type="entry name" value="HATPase_c_2"/>
    <property type="match status" value="1"/>
</dbReference>
<keyword evidence="1" id="KW-0723">Serine/threonine-protein kinase</keyword>
<dbReference type="EC" id="2.7.13.3" evidence="3"/>
<gene>
    <name evidence="3" type="ORF">RM445_23235</name>
</gene>
<evidence type="ECO:0000259" key="2">
    <source>
        <dbReference type="Pfam" id="PF13581"/>
    </source>
</evidence>
<dbReference type="SUPFAM" id="SSF55874">
    <property type="entry name" value="ATPase domain of HSP90 chaperone/DNA topoisomerase II/histidine kinase"/>
    <property type="match status" value="1"/>
</dbReference>
<proteinExistence type="predicted"/>
<dbReference type="InterPro" id="IPR036890">
    <property type="entry name" value="HATPase_C_sf"/>
</dbReference>
<evidence type="ECO:0000256" key="1">
    <source>
        <dbReference type="ARBA" id="ARBA00022527"/>
    </source>
</evidence>
<organism evidence="3 4">
    <name type="scientific">Pseudonocardia charpentierae</name>
    <dbReference type="NCBI Taxonomy" id="3075545"/>
    <lineage>
        <taxon>Bacteria</taxon>
        <taxon>Bacillati</taxon>
        <taxon>Actinomycetota</taxon>
        <taxon>Actinomycetes</taxon>
        <taxon>Pseudonocardiales</taxon>
        <taxon>Pseudonocardiaceae</taxon>
        <taxon>Pseudonocardia</taxon>
    </lineage>
</organism>
<dbReference type="PANTHER" id="PTHR35526:SF3">
    <property type="entry name" value="ANTI-SIGMA-F FACTOR RSBW"/>
    <property type="match status" value="1"/>
</dbReference>
<comment type="caution">
    <text evidence="3">The sequence shown here is derived from an EMBL/GenBank/DDBJ whole genome shotgun (WGS) entry which is preliminary data.</text>
</comment>
<name>A0ABU2NER4_9PSEU</name>
<keyword evidence="3" id="KW-0067">ATP-binding</keyword>
<keyword evidence="3" id="KW-0808">Transferase</keyword>
<evidence type="ECO:0000313" key="3">
    <source>
        <dbReference type="EMBL" id="MDT0352446.1"/>
    </source>
</evidence>
<dbReference type="CDD" id="cd16936">
    <property type="entry name" value="HATPase_RsbW-like"/>
    <property type="match status" value="1"/>
</dbReference>
<dbReference type="PANTHER" id="PTHR35526">
    <property type="entry name" value="ANTI-SIGMA-F FACTOR RSBW-RELATED"/>
    <property type="match status" value="1"/>
</dbReference>
<dbReference type="InterPro" id="IPR050267">
    <property type="entry name" value="Anti-sigma-factor_SerPK"/>
</dbReference>
<dbReference type="EMBL" id="JAVREJ010000018">
    <property type="protein sequence ID" value="MDT0352446.1"/>
    <property type="molecule type" value="Genomic_DNA"/>
</dbReference>
<keyword evidence="1" id="KW-0418">Kinase</keyword>
<dbReference type="RefSeq" id="WP_311558950.1">
    <property type="nucleotide sequence ID" value="NZ_JAVREJ010000018.1"/>
</dbReference>
<feature type="domain" description="Histidine kinase/HSP90-like ATPase" evidence="2">
    <location>
        <begin position="22"/>
        <end position="135"/>
    </location>
</feature>
<sequence length="151" mass="16770">MAESTETVGQGLLLEPLHRVWPAQALQLAPLRREMLRWLEPLALSEDAEDDLVLAVNEAVSNCIEHAYRPATVGDTVDIRCWTEPHAVFVEIVDHGRWRTPTGEPTRRGRGIVMMQRLMASVEIHRDVGGTRVLLCHALPSAPRSRVAGAP</sequence>
<protein>
    <submittedName>
        <fullName evidence="3">ATP-binding protein</fullName>
        <ecNumber evidence="3">2.7.13.3</ecNumber>
    </submittedName>
</protein>
<dbReference type="InterPro" id="IPR003594">
    <property type="entry name" value="HATPase_dom"/>
</dbReference>
<dbReference type="Proteomes" id="UP001183202">
    <property type="component" value="Unassembled WGS sequence"/>
</dbReference>
<dbReference type="GO" id="GO:0004673">
    <property type="term" value="F:protein histidine kinase activity"/>
    <property type="evidence" value="ECO:0007669"/>
    <property type="project" value="UniProtKB-EC"/>
</dbReference>
<evidence type="ECO:0000313" key="4">
    <source>
        <dbReference type="Proteomes" id="UP001183202"/>
    </source>
</evidence>
<keyword evidence="3" id="KW-0547">Nucleotide-binding</keyword>